<dbReference type="PANTHER" id="PTHR43280">
    <property type="entry name" value="ARAC-FAMILY TRANSCRIPTIONAL REGULATOR"/>
    <property type="match status" value="1"/>
</dbReference>
<evidence type="ECO:0000256" key="1">
    <source>
        <dbReference type="ARBA" id="ARBA00023015"/>
    </source>
</evidence>
<dbReference type="InterPro" id="IPR018060">
    <property type="entry name" value="HTH_AraC"/>
</dbReference>
<dbReference type="OrthoDB" id="2237754at2"/>
<dbReference type="GO" id="GO:0003700">
    <property type="term" value="F:DNA-binding transcription factor activity"/>
    <property type="evidence" value="ECO:0007669"/>
    <property type="project" value="InterPro"/>
</dbReference>
<evidence type="ECO:0000259" key="4">
    <source>
        <dbReference type="PROSITE" id="PS01124"/>
    </source>
</evidence>
<dbReference type="InterPro" id="IPR020449">
    <property type="entry name" value="Tscrpt_reg_AraC-type_HTH"/>
</dbReference>
<keyword evidence="2" id="KW-0238">DNA-binding</keyword>
<keyword evidence="3" id="KW-0804">Transcription</keyword>
<dbReference type="EMBL" id="RCVM01000001">
    <property type="protein sequence ID" value="RLY05144.1"/>
    <property type="molecule type" value="Genomic_DNA"/>
</dbReference>
<dbReference type="SMART" id="SM00342">
    <property type="entry name" value="HTH_ARAC"/>
    <property type="match status" value="1"/>
</dbReference>
<gene>
    <name evidence="5" type="ORF">EAF07_00115</name>
</gene>
<evidence type="ECO:0000313" key="6">
    <source>
        <dbReference type="Proteomes" id="UP000279194"/>
    </source>
</evidence>
<sequence length="392" mass="46125">MVKYLYRGNSMEKNIVLFKKTLDLLNLPYHHFSHHFSTIEEIDFGFRKTFYDSKGYDRFIVVLQRFITPTQLARITDYFGLTYYLFYFLSDDSYITIGPIRTKKIPATNQKKGEFFKQLTIFPDLEHLDYVLLTLFSTLSDRKIKLSILPKQYLDKSQSQKDLNHYSDTIEGYYALENDILAAVAHADADQAIYLKTLQNSLSFKSRSENLLEVTKLRFSTFNTLCRKAVESQQIPPFYIDKLSSQIAKTIWKASSNDDLINFDHTIIFFYCDLVKSYRNTSNYSPIIQNALLYIDQHYQNNIKLNQLAEHCHISKNYLSSLFHKEVNMSLSDYLQKYRSKKACELLSNKNLSILEISERCGFQSSDYFSKVFKELKQMTPSQYRKINHHLP</sequence>
<dbReference type="PROSITE" id="PS01124">
    <property type="entry name" value="HTH_ARAC_FAMILY_2"/>
    <property type="match status" value="1"/>
</dbReference>
<dbReference type="Gene3D" id="1.10.10.60">
    <property type="entry name" value="Homeodomain-like"/>
    <property type="match status" value="2"/>
</dbReference>
<protein>
    <submittedName>
        <fullName evidence="5">AraC family transcriptional regulator</fullName>
    </submittedName>
</protein>
<evidence type="ECO:0000313" key="5">
    <source>
        <dbReference type="EMBL" id="RLY05144.1"/>
    </source>
</evidence>
<dbReference type="Pfam" id="PF12833">
    <property type="entry name" value="HTH_18"/>
    <property type="match status" value="1"/>
</dbReference>
<keyword evidence="1" id="KW-0805">Transcription regulation</keyword>
<evidence type="ECO:0000256" key="2">
    <source>
        <dbReference type="ARBA" id="ARBA00023125"/>
    </source>
</evidence>
<dbReference type="GO" id="GO:0043565">
    <property type="term" value="F:sequence-specific DNA binding"/>
    <property type="evidence" value="ECO:0007669"/>
    <property type="project" value="InterPro"/>
</dbReference>
<dbReference type="SUPFAM" id="SSF46689">
    <property type="entry name" value="Homeodomain-like"/>
    <property type="match status" value="2"/>
</dbReference>
<reference evidence="5 6" key="1">
    <citation type="submission" date="2018-10" db="EMBL/GenBank/DDBJ databases">
        <title>Streptococcus hillyeri sp. nov., isolated from equine tracheal sample.</title>
        <authorList>
            <person name="Macfadyen A.C."/>
            <person name="Waller A."/>
            <person name="Paterson G.K."/>
        </authorList>
    </citation>
    <scope>NUCLEOTIDE SEQUENCE [LARGE SCALE GENOMIC DNA]</scope>
    <source>
        <strain evidence="5 6">28462</strain>
    </source>
</reference>
<dbReference type="PANTHER" id="PTHR43280:SF28">
    <property type="entry name" value="HTH-TYPE TRANSCRIPTIONAL ACTIVATOR RHAS"/>
    <property type="match status" value="1"/>
</dbReference>
<proteinExistence type="predicted"/>
<dbReference type="Proteomes" id="UP000279194">
    <property type="component" value="Unassembled WGS sequence"/>
</dbReference>
<keyword evidence="6" id="KW-1185">Reference proteome</keyword>
<feature type="domain" description="HTH araC/xylS-type" evidence="4">
    <location>
        <begin position="289"/>
        <end position="387"/>
    </location>
</feature>
<name>A0A3L9DXX7_9STRE</name>
<organism evidence="5 6">
    <name type="scientific">Streptococcus hillyeri</name>
    <dbReference type="NCBI Taxonomy" id="2282420"/>
    <lineage>
        <taxon>Bacteria</taxon>
        <taxon>Bacillati</taxon>
        <taxon>Bacillota</taxon>
        <taxon>Bacilli</taxon>
        <taxon>Lactobacillales</taxon>
        <taxon>Streptococcaceae</taxon>
        <taxon>Streptococcus</taxon>
    </lineage>
</organism>
<dbReference type="PRINTS" id="PR00032">
    <property type="entry name" value="HTHARAC"/>
</dbReference>
<dbReference type="InterPro" id="IPR009057">
    <property type="entry name" value="Homeodomain-like_sf"/>
</dbReference>
<dbReference type="AlphaFoldDB" id="A0A3L9DXX7"/>
<accession>A0A3L9DXX7</accession>
<comment type="caution">
    <text evidence="5">The sequence shown here is derived from an EMBL/GenBank/DDBJ whole genome shotgun (WGS) entry which is preliminary data.</text>
</comment>
<evidence type="ECO:0000256" key="3">
    <source>
        <dbReference type="ARBA" id="ARBA00023163"/>
    </source>
</evidence>